<keyword evidence="3" id="KW-1185">Reference proteome</keyword>
<protein>
    <submittedName>
        <fullName evidence="2">Uncharacterized protein</fullName>
    </submittedName>
</protein>
<organism evidence="2 3">
    <name type="scientific">Chionoecetes opilio</name>
    <name type="common">Atlantic snow crab</name>
    <name type="synonym">Cancer opilio</name>
    <dbReference type="NCBI Taxonomy" id="41210"/>
    <lineage>
        <taxon>Eukaryota</taxon>
        <taxon>Metazoa</taxon>
        <taxon>Ecdysozoa</taxon>
        <taxon>Arthropoda</taxon>
        <taxon>Crustacea</taxon>
        <taxon>Multicrustacea</taxon>
        <taxon>Malacostraca</taxon>
        <taxon>Eumalacostraca</taxon>
        <taxon>Eucarida</taxon>
        <taxon>Decapoda</taxon>
        <taxon>Pleocyemata</taxon>
        <taxon>Brachyura</taxon>
        <taxon>Eubrachyura</taxon>
        <taxon>Majoidea</taxon>
        <taxon>Majidae</taxon>
        <taxon>Chionoecetes</taxon>
    </lineage>
</organism>
<dbReference type="AlphaFoldDB" id="A0A8J4Y900"/>
<keyword evidence="1" id="KW-0472">Membrane</keyword>
<dbReference type="EMBL" id="JACEEZ010008159">
    <property type="protein sequence ID" value="KAG0723505.1"/>
    <property type="molecule type" value="Genomic_DNA"/>
</dbReference>
<dbReference type="Proteomes" id="UP000770661">
    <property type="component" value="Unassembled WGS sequence"/>
</dbReference>
<comment type="caution">
    <text evidence="2">The sequence shown here is derived from an EMBL/GenBank/DDBJ whole genome shotgun (WGS) entry which is preliminary data.</text>
</comment>
<proteinExistence type="predicted"/>
<sequence>MFRQVRSRVIGEFRSRDSKAPCCIYEAAASRSPLSQLSLSLLSDTNYSYVLLFIDVYLTLLWSVVWQWVVQYNLGWVKYCTDFPEIQIDDDSGKLKSDVRNGDRTIMPTYARTTVRRVSMNLEELMA</sequence>
<reference evidence="2" key="1">
    <citation type="submission" date="2020-07" db="EMBL/GenBank/DDBJ databases">
        <title>The High-quality genome of the commercially important snow crab, Chionoecetes opilio.</title>
        <authorList>
            <person name="Jeong J.-H."/>
            <person name="Ryu S."/>
        </authorList>
    </citation>
    <scope>NUCLEOTIDE SEQUENCE</scope>
    <source>
        <strain evidence="2">MADBK_172401_WGS</strain>
        <tissue evidence="2">Digestive gland</tissue>
    </source>
</reference>
<feature type="transmembrane region" description="Helical" evidence="1">
    <location>
        <begin position="47"/>
        <end position="69"/>
    </location>
</feature>
<evidence type="ECO:0000313" key="2">
    <source>
        <dbReference type="EMBL" id="KAG0723505.1"/>
    </source>
</evidence>
<evidence type="ECO:0000313" key="3">
    <source>
        <dbReference type="Proteomes" id="UP000770661"/>
    </source>
</evidence>
<evidence type="ECO:0000256" key="1">
    <source>
        <dbReference type="SAM" id="Phobius"/>
    </source>
</evidence>
<keyword evidence="1" id="KW-0812">Transmembrane</keyword>
<name>A0A8J4Y900_CHIOP</name>
<accession>A0A8J4Y900</accession>
<keyword evidence="1" id="KW-1133">Transmembrane helix</keyword>
<gene>
    <name evidence="2" type="ORF">GWK47_005473</name>
</gene>